<keyword evidence="8" id="KW-0812">Transmembrane</keyword>
<feature type="domain" description="Methyl-accepting transducer" evidence="9">
    <location>
        <begin position="373"/>
        <end position="630"/>
    </location>
</feature>
<dbReference type="Gene3D" id="3.30.450.20">
    <property type="entry name" value="PAS domain"/>
    <property type="match status" value="1"/>
</dbReference>
<dbReference type="InterPro" id="IPR004089">
    <property type="entry name" value="MCPsignal_dom"/>
</dbReference>
<evidence type="ECO:0000313" key="11">
    <source>
        <dbReference type="EMBL" id="MBL0387536.1"/>
    </source>
</evidence>
<feature type="transmembrane region" description="Helical" evidence="8">
    <location>
        <begin position="6"/>
        <end position="29"/>
    </location>
</feature>
<reference evidence="11 12" key="1">
    <citation type="submission" date="2021-01" db="EMBL/GenBank/DDBJ databases">
        <title>Tumebacillus sp. strain ITR2 16S ribosomal RNA gene Genome sequencing and assembly.</title>
        <authorList>
            <person name="Kang M."/>
        </authorList>
    </citation>
    <scope>NUCLEOTIDE SEQUENCE [LARGE SCALE GENOMIC DNA]</scope>
    <source>
        <strain evidence="11 12">ITR2</strain>
    </source>
</reference>
<proteinExistence type="inferred from homology"/>
<evidence type="ECO:0000259" key="10">
    <source>
        <dbReference type="PROSITE" id="PS50885"/>
    </source>
</evidence>
<dbReference type="SMART" id="SM00283">
    <property type="entry name" value="MA"/>
    <property type="match status" value="1"/>
</dbReference>
<sequence length="660" mass="70661">MKLRTNTLGMLLVMALVPMVVMGGVSNYISMKGYTKLQDAAVQSAEKKISESIESEKRTATLIAGLAARDPQIDKALTDKDHTALSIGLDTLFKTLKPQGVTLMEVGDSMGVVQYRAHDPGHYGDDKYKTASVSMALSLHHAVGDIETGLSGLAMRGVAPIMDDSGIVHGTVTAGFNMDQKFADSMKNIIGGDITVYYGDAHEMITSTLGEQEAPLTDPDIVSVVYDQQSLYRTTNTVKGLSYDFIYVPLTDYDHNNTLGVVRIGISREEILASERNLMYDSVGLALLVILLALLVGTKNSNSIVRPMVAVMEGLQEASNGRLREIQPIKSAGELKQLQDFYNVMIANIRGLLQKAAGTATQVADLSEHLYVGAQEATQAAGQVSAAIEDVARGTESQNDALQRGNDRLTVVVRSLEEIASRANGLREMAVVVDEASHVGRSTMQRTREEMDSIKSHVELTASTMNALGEQSQKIGHISELISGIASQTNLLALNAAIEAARAGEHGRGFAVVADEVRKLAEQSGNAADEIAQLIVLIREQVQASIAGMQEGISAVQSGSTAVEEAEHAFRMVGDRLDGVTSGIADVHALTEEASVQSNGVEHEFHEIASVAEESAASSQEVASAVEEQSATIGSLSQSMEDLKRLADDLKQAVDQFQFE</sequence>
<dbReference type="Gene3D" id="6.10.340.10">
    <property type="match status" value="1"/>
</dbReference>
<dbReference type="SUPFAM" id="SSF103190">
    <property type="entry name" value="Sensory domain-like"/>
    <property type="match status" value="1"/>
</dbReference>
<accession>A0ABS1JBB1</accession>
<evidence type="ECO:0000256" key="7">
    <source>
        <dbReference type="SAM" id="Coils"/>
    </source>
</evidence>
<keyword evidence="4 6" id="KW-0807">Transducer</keyword>
<comment type="similarity">
    <text evidence="5">Belongs to the methyl-accepting chemotaxis (MCP) protein family.</text>
</comment>
<dbReference type="SUPFAM" id="SSF58104">
    <property type="entry name" value="Methyl-accepting chemotaxis protein (MCP) signaling domain"/>
    <property type="match status" value="1"/>
</dbReference>
<evidence type="ECO:0000256" key="5">
    <source>
        <dbReference type="ARBA" id="ARBA00029447"/>
    </source>
</evidence>
<dbReference type="PANTHER" id="PTHR32089">
    <property type="entry name" value="METHYL-ACCEPTING CHEMOTAXIS PROTEIN MCPB"/>
    <property type="match status" value="1"/>
</dbReference>
<feature type="domain" description="HAMP" evidence="10">
    <location>
        <begin position="302"/>
        <end position="354"/>
    </location>
</feature>
<dbReference type="Pfam" id="PF00015">
    <property type="entry name" value="MCPsignal"/>
    <property type="match status" value="1"/>
</dbReference>
<name>A0ABS1JBB1_9BACL</name>
<dbReference type="EMBL" id="JAEQNB010000004">
    <property type="protein sequence ID" value="MBL0387536.1"/>
    <property type="molecule type" value="Genomic_DNA"/>
</dbReference>
<evidence type="ECO:0000256" key="1">
    <source>
        <dbReference type="ARBA" id="ARBA00004236"/>
    </source>
</evidence>
<evidence type="ECO:0000256" key="6">
    <source>
        <dbReference type="PROSITE-ProRule" id="PRU00284"/>
    </source>
</evidence>
<keyword evidence="12" id="KW-1185">Reference proteome</keyword>
<dbReference type="CDD" id="cd11386">
    <property type="entry name" value="MCP_signal"/>
    <property type="match status" value="1"/>
</dbReference>
<keyword evidence="7" id="KW-0175">Coiled coil</keyword>
<dbReference type="RefSeq" id="WP_201635644.1">
    <property type="nucleotide sequence ID" value="NZ_JAEQNB010000004.1"/>
</dbReference>
<evidence type="ECO:0000256" key="3">
    <source>
        <dbReference type="ARBA" id="ARBA00023136"/>
    </source>
</evidence>
<keyword evidence="8" id="KW-1133">Transmembrane helix</keyword>
<dbReference type="Proteomes" id="UP000602284">
    <property type="component" value="Unassembled WGS sequence"/>
</dbReference>
<evidence type="ECO:0000313" key="12">
    <source>
        <dbReference type="Proteomes" id="UP000602284"/>
    </source>
</evidence>
<evidence type="ECO:0000259" key="9">
    <source>
        <dbReference type="PROSITE" id="PS50111"/>
    </source>
</evidence>
<dbReference type="InterPro" id="IPR003660">
    <property type="entry name" value="HAMP_dom"/>
</dbReference>
<evidence type="ECO:0000256" key="8">
    <source>
        <dbReference type="SAM" id="Phobius"/>
    </source>
</evidence>
<gene>
    <name evidence="11" type="ORF">JJB07_12895</name>
</gene>
<dbReference type="Gene3D" id="1.10.287.950">
    <property type="entry name" value="Methyl-accepting chemotaxis protein"/>
    <property type="match status" value="1"/>
</dbReference>
<protein>
    <submittedName>
        <fullName evidence="11">Cache domain-containing protein</fullName>
    </submittedName>
</protein>
<dbReference type="Pfam" id="PF14827">
    <property type="entry name" value="dCache_3"/>
    <property type="match status" value="1"/>
</dbReference>
<dbReference type="PROSITE" id="PS50885">
    <property type="entry name" value="HAMP"/>
    <property type="match status" value="1"/>
</dbReference>
<comment type="subcellular location">
    <subcellularLocation>
        <location evidence="1">Cell membrane</location>
    </subcellularLocation>
</comment>
<keyword evidence="3 8" id="KW-0472">Membrane</keyword>
<evidence type="ECO:0000256" key="4">
    <source>
        <dbReference type="ARBA" id="ARBA00023224"/>
    </source>
</evidence>
<comment type="caution">
    <text evidence="11">The sequence shown here is derived from an EMBL/GenBank/DDBJ whole genome shotgun (WGS) entry which is preliminary data.</text>
</comment>
<dbReference type="InterPro" id="IPR029150">
    <property type="entry name" value="dCache_3"/>
</dbReference>
<evidence type="ECO:0000256" key="2">
    <source>
        <dbReference type="ARBA" id="ARBA00022475"/>
    </source>
</evidence>
<keyword evidence="2" id="KW-1003">Cell membrane</keyword>
<organism evidence="11 12">
    <name type="scientific">Tumebacillus amylolyticus</name>
    <dbReference type="NCBI Taxonomy" id="2801339"/>
    <lineage>
        <taxon>Bacteria</taxon>
        <taxon>Bacillati</taxon>
        <taxon>Bacillota</taxon>
        <taxon>Bacilli</taxon>
        <taxon>Bacillales</taxon>
        <taxon>Alicyclobacillaceae</taxon>
        <taxon>Tumebacillus</taxon>
    </lineage>
</organism>
<feature type="coiled-coil region" evidence="7">
    <location>
        <begin position="633"/>
        <end position="660"/>
    </location>
</feature>
<dbReference type="InterPro" id="IPR029151">
    <property type="entry name" value="Sensor-like_sf"/>
</dbReference>
<dbReference type="PROSITE" id="PS50111">
    <property type="entry name" value="CHEMOTAXIS_TRANSDUC_2"/>
    <property type="match status" value="1"/>
</dbReference>
<dbReference type="PANTHER" id="PTHR32089:SF112">
    <property type="entry name" value="LYSOZYME-LIKE PROTEIN-RELATED"/>
    <property type="match status" value="1"/>
</dbReference>